<keyword evidence="2" id="KW-0808">Transferase</keyword>
<evidence type="ECO:0000256" key="2">
    <source>
        <dbReference type="ARBA" id="ARBA00022679"/>
    </source>
</evidence>
<reference evidence="5 6" key="1">
    <citation type="journal article" date="2017" name="Antonie Van Leeuwenhoek">
        <title>Phylogenomic resolution of the bacterial genus Pantoea and its relationship with Erwinia and Tatumella.</title>
        <authorList>
            <person name="Palmer M."/>
            <person name="Steenkamp E.T."/>
            <person name="Coetzee M.P."/>
            <person name="Chan W.Y."/>
            <person name="van Zyl E."/>
            <person name="De Maayer P."/>
            <person name="Coutinho T.A."/>
            <person name="Blom J."/>
            <person name="Smits T.H."/>
            <person name="Duffy B."/>
            <person name="Venter S.N."/>
        </authorList>
    </citation>
    <scope>NUCLEOTIDE SEQUENCE [LARGE SCALE GENOMIC DNA]</scope>
    <source>
        <strain evidence="5 6">LMG 24534</strain>
    </source>
</reference>
<feature type="domain" description="Methyltransferase small" evidence="4">
    <location>
        <begin position="100"/>
        <end position="217"/>
    </location>
</feature>
<gene>
    <name evidence="5" type="ORF">HA41_00475</name>
</gene>
<dbReference type="GO" id="GO:0004519">
    <property type="term" value="F:endonuclease activity"/>
    <property type="evidence" value="ECO:0007669"/>
    <property type="project" value="UniProtKB-KW"/>
</dbReference>
<evidence type="ECO:0000256" key="1">
    <source>
        <dbReference type="ARBA" id="ARBA00022603"/>
    </source>
</evidence>
<dbReference type="InterPro" id="IPR002052">
    <property type="entry name" value="DNA_methylase_N6_adenine_CS"/>
</dbReference>
<dbReference type="GO" id="GO:0032259">
    <property type="term" value="P:methylation"/>
    <property type="evidence" value="ECO:0007669"/>
    <property type="project" value="UniProtKB-KW"/>
</dbReference>
<name>A0A1X1C2P8_9GAMM</name>
<accession>A0A1X1C2P8</accession>
<dbReference type="Pfam" id="PF05175">
    <property type="entry name" value="MTS"/>
    <property type="match status" value="1"/>
</dbReference>
<dbReference type="GO" id="GO:0003676">
    <property type="term" value="F:nucleic acid binding"/>
    <property type="evidence" value="ECO:0007669"/>
    <property type="project" value="InterPro"/>
</dbReference>
<dbReference type="GO" id="GO:0008170">
    <property type="term" value="F:N-methyltransferase activity"/>
    <property type="evidence" value="ECO:0007669"/>
    <property type="project" value="UniProtKB-ARBA"/>
</dbReference>
<dbReference type="PROSITE" id="PS00092">
    <property type="entry name" value="N6_MTASE"/>
    <property type="match status" value="1"/>
</dbReference>
<dbReference type="InterPro" id="IPR029063">
    <property type="entry name" value="SAM-dependent_MTases_sf"/>
</dbReference>
<dbReference type="SUPFAM" id="SSF53335">
    <property type="entry name" value="S-adenosyl-L-methionine-dependent methyltransferases"/>
    <property type="match status" value="1"/>
</dbReference>
<comment type="caution">
    <text evidence="5">The sequence shown here is derived from an EMBL/GenBank/DDBJ whole genome shotgun (WGS) entry which is preliminary data.</text>
</comment>
<keyword evidence="5" id="KW-0378">Hydrolase</keyword>
<evidence type="ECO:0000259" key="4">
    <source>
        <dbReference type="Pfam" id="PF05175"/>
    </source>
</evidence>
<dbReference type="GO" id="GO:0008757">
    <property type="term" value="F:S-adenosylmethionine-dependent methyltransferase activity"/>
    <property type="evidence" value="ECO:0007669"/>
    <property type="project" value="UniProtKB-ARBA"/>
</dbReference>
<dbReference type="Gene3D" id="3.40.50.150">
    <property type="entry name" value="Vaccinia Virus protein VP39"/>
    <property type="match status" value="1"/>
</dbReference>
<keyword evidence="1" id="KW-0489">Methyltransferase</keyword>
<dbReference type="PRINTS" id="PR00507">
    <property type="entry name" value="N12N6MTFRASE"/>
</dbReference>
<sequence>MRVDNEVLNVLSASQCEGNNLILTGQLDRNLYTRTNKVIEAAGGKWNRKAKAHVFDIDASDRIEQIILTGDVVVPKDDFEFFPTPPDVAKHVIRLADVRDGMKVLEPSAGQGALAKAAHDAAANVMIDMYELMPANNEALHALNLRLSGIGDPVDFLRVEPAPIYDRVVMNPPFGRQADIKHVTHALKFLKPGGLLVSVMASSVTFRSNKLTTDFRQLIEERGGHIEELPEGAFKSSGTMVNTVIVSIPAQVA</sequence>
<dbReference type="InterPro" id="IPR007848">
    <property type="entry name" value="Small_mtfrase_dom"/>
</dbReference>
<dbReference type="OrthoDB" id="32195at2"/>
<dbReference type="RefSeq" id="WP_094119093.1">
    <property type="nucleotide sequence ID" value="NZ_MLFN01000001.1"/>
</dbReference>
<keyword evidence="6" id="KW-1185">Reference proteome</keyword>
<dbReference type="Proteomes" id="UP000193933">
    <property type="component" value="Unassembled WGS sequence"/>
</dbReference>
<keyword evidence="5" id="KW-0540">Nuclease</keyword>
<evidence type="ECO:0000313" key="5">
    <source>
        <dbReference type="EMBL" id="ORM55941.1"/>
    </source>
</evidence>
<dbReference type="AlphaFoldDB" id="A0A1X1C2P8"/>
<evidence type="ECO:0000256" key="3">
    <source>
        <dbReference type="ARBA" id="ARBA00022691"/>
    </source>
</evidence>
<evidence type="ECO:0000313" key="6">
    <source>
        <dbReference type="Proteomes" id="UP000193933"/>
    </source>
</evidence>
<keyword evidence="3" id="KW-0949">S-adenosyl-L-methionine</keyword>
<protein>
    <submittedName>
        <fullName evidence="5">Restriction endonuclease subunit M</fullName>
    </submittedName>
</protein>
<organism evidence="5 6">
    <name type="scientific">Pantoea conspicua</name>
    <dbReference type="NCBI Taxonomy" id="472705"/>
    <lineage>
        <taxon>Bacteria</taxon>
        <taxon>Pseudomonadati</taxon>
        <taxon>Pseudomonadota</taxon>
        <taxon>Gammaproteobacteria</taxon>
        <taxon>Enterobacterales</taxon>
        <taxon>Erwiniaceae</taxon>
        <taxon>Pantoea</taxon>
    </lineage>
</organism>
<dbReference type="EMBL" id="MLFN01000001">
    <property type="protein sequence ID" value="ORM55941.1"/>
    <property type="molecule type" value="Genomic_DNA"/>
</dbReference>
<proteinExistence type="predicted"/>
<keyword evidence="5" id="KW-0255">Endonuclease</keyword>